<dbReference type="EMBL" id="JACIIU010000008">
    <property type="protein sequence ID" value="MBB6261387.1"/>
    <property type="molecule type" value="Genomic_DNA"/>
</dbReference>
<dbReference type="Gene3D" id="3.30.70.100">
    <property type="match status" value="1"/>
</dbReference>
<dbReference type="InterPro" id="IPR052936">
    <property type="entry name" value="Jasmonate_Hydroxylase-like"/>
</dbReference>
<reference evidence="3 4" key="1">
    <citation type="submission" date="2020-08" db="EMBL/GenBank/DDBJ databases">
        <title>Genomic Encyclopedia of Type Strains, Phase IV (KMG-IV): sequencing the most valuable type-strain genomes for metagenomic binning, comparative biology and taxonomic classification.</title>
        <authorList>
            <person name="Goeker M."/>
        </authorList>
    </citation>
    <scope>NUCLEOTIDE SEQUENCE [LARGE SCALE GENOMIC DNA]</scope>
    <source>
        <strain evidence="3 4">DSM 22336</strain>
    </source>
</reference>
<evidence type="ECO:0000256" key="1">
    <source>
        <dbReference type="SAM" id="MobiDB-lite"/>
    </source>
</evidence>
<accession>A0A841LY00</accession>
<dbReference type="PROSITE" id="PS51725">
    <property type="entry name" value="ABM"/>
    <property type="match status" value="1"/>
</dbReference>
<feature type="domain" description="ABM" evidence="2">
    <location>
        <begin position="2"/>
        <end position="94"/>
    </location>
</feature>
<dbReference type="SUPFAM" id="SSF54909">
    <property type="entry name" value="Dimeric alpha+beta barrel"/>
    <property type="match status" value="1"/>
</dbReference>
<keyword evidence="3" id="KW-0503">Monooxygenase</keyword>
<evidence type="ECO:0000313" key="4">
    <source>
        <dbReference type="Proteomes" id="UP000555393"/>
    </source>
</evidence>
<keyword evidence="4" id="KW-1185">Reference proteome</keyword>
<organism evidence="3 4">
    <name type="scientific">Paenochrobactrum gallinarii</name>
    <dbReference type="NCBI Taxonomy" id="643673"/>
    <lineage>
        <taxon>Bacteria</taxon>
        <taxon>Pseudomonadati</taxon>
        <taxon>Pseudomonadota</taxon>
        <taxon>Alphaproteobacteria</taxon>
        <taxon>Hyphomicrobiales</taxon>
        <taxon>Brucellaceae</taxon>
        <taxon>Paenochrobactrum</taxon>
    </lineage>
</organism>
<dbReference type="Proteomes" id="UP000555393">
    <property type="component" value="Unassembled WGS sequence"/>
</dbReference>
<dbReference type="InterPro" id="IPR011008">
    <property type="entry name" value="Dimeric_a/b-barrel"/>
</dbReference>
<gene>
    <name evidence="3" type="ORF">FHS77_001942</name>
</gene>
<evidence type="ECO:0000313" key="3">
    <source>
        <dbReference type="EMBL" id="MBB6261387.1"/>
    </source>
</evidence>
<dbReference type="AlphaFoldDB" id="A0A841LY00"/>
<proteinExistence type="predicted"/>
<sequence>MIAVIFEAETTPDTQGEYLDLAAQLRPLLNDIEGFISIERFQSLTVPNKVLSLSFWRDEDAVQRWRNLTMHRNVQAAGRDHVFSNYRLRVASVLRDYGMSERQQAPDDSRKIHERVENNV</sequence>
<feature type="compositionally biased region" description="Basic and acidic residues" evidence="1">
    <location>
        <begin position="104"/>
        <end position="120"/>
    </location>
</feature>
<feature type="region of interest" description="Disordered" evidence="1">
    <location>
        <begin position="99"/>
        <end position="120"/>
    </location>
</feature>
<evidence type="ECO:0000259" key="2">
    <source>
        <dbReference type="PROSITE" id="PS51725"/>
    </source>
</evidence>
<dbReference type="PANTHER" id="PTHR37811:SF2">
    <property type="entry name" value="ABM DOMAIN-CONTAINING PROTEIN"/>
    <property type="match status" value="1"/>
</dbReference>
<protein>
    <submittedName>
        <fullName evidence="3">Heme-degrading monooxygenase HmoA</fullName>
    </submittedName>
</protein>
<keyword evidence="3" id="KW-0560">Oxidoreductase</keyword>
<dbReference type="GO" id="GO:0004497">
    <property type="term" value="F:monooxygenase activity"/>
    <property type="evidence" value="ECO:0007669"/>
    <property type="project" value="UniProtKB-KW"/>
</dbReference>
<comment type="caution">
    <text evidence="3">The sequence shown here is derived from an EMBL/GenBank/DDBJ whole genome shotgun (WGS) entry which is preliminary data.</text>
</comment>
<dbReference type="InterPro" id="IPR007138">
    <property type="entry name" value="ABM_dom"/>
</dbReference>
<dbReference type="Pfam" id="PF03992">
    <property type="entry name" value="ABM"/>
    <property type="match status" value="1"/>
</dbReference>
<dbReference type="PANTHER" id="PTHR37811">
    <property type="entry name" value="BLL5343 PROTEIN"/>
    <property type="match status" value="1"/>
</dbReference>
<name>A0A841LY00_9HYPH</name>
<dbReference type="RefSeq" id="WP_184222703.1">
    <property type="nucleotide sequence ID" value="NZ_JACIIU010000008.1"/>
</dbReference>